<accession>A0AAW1V073</accession>
<comment type="caution">
    <text evidence="1">The sequence shown here is derived from an EMBL/GenBank/DDBJ whole genome shotgun (WGS) entry which is preliminary data.</text>
</comment>
<dbReference type="EMBL" id="JARQZJ010000099">
    <property type="protein sequence ID" value="KAK9886158.1"/>
    <property type="molecule type" value="Genomic_DNA"/>
</dbReference>
<dbReference type="Proteomes" id="UP001431783">
    <property type="component" value="Unassembled WGS sequence"/>
</dbReference>
<dbReference type="AlphaFoldDB" id="A0AAW1V073"/>
<name>A0AAW1V073_9CUCU</name>
<dbReference type="Gene3D" id="3.60.10.10">
    <property type="entry name" value="Endonuclease/exonuclease/phosphatase"/>
    <property type="match status" value="1"/>
</dbReference>
<reference evidence="1 2" key="1">
    <citation type="submission" date="2023-03" db="EMBL/GenBank/DDBJ databases">
        <title>Genome insight into feeding habits of ladybird beetles.</title>
        <authorList>
            <person name="Li H.-S."/>
            <person name="Huang Y.-H."/>
            <person name="Pang H."/>
        </authorList>
    </citation>
    <scope>NUCLEOTIDE SEQUENCE [LARGE SCALE GENOMIC DNA]</scope>
    <source>
        <strain evidence="1">SYSU_2023b</strain>
        <tissue evidence="1">Whole body</tissue>
    </source>
</reference>
<protein>
    <submittedName>
        <fullName evidence="1">Uncharacterized protein</fullName>
    </submittedName>
</protein>
<keyword evidence="2" id="KW-1185">Reference proteome</keyword>
<dbReference type="InterPro" id="IPR036691">
    <property type="entry name" value="Endo/exonu/phosph_ase_sf"/>
</dbReference>
<sequence>MNQFTRGILHAPKQDKELENMLEYNAVSTRNDFRIFHQNIRSINKNLDMLKIYLSQVNDPFDCIVLTESWRVDGFDLLQMKDYDLLYNKSELNRADGVVVFINANLEYSYEIIDIGRCKAIEIKIVEGLSTLVVTAV</sequence>
<evidence type="ECO:0000313" key="1">
    <source>
        <dbReference type="EMBL" id="KAK9886158.1"/>
    </source>
</evidence>
<gene>
    <name evidence="1" type="ORF">WA026_015670</name>
</gene>
<organism evidence="1 2">
    <name type="scientific">Henosepilachna vigintioctopunctata</name>
    <dbReference type="NCBI Taxonomy" id="420089"/>
    <lineage>
        <taxon>Eukaryota</taxon>
        <taxon>Metazoa</taxon>
        <taxon>Ecdysozoa</taxon>
        <taxon>Arthropoda</taxon>
        <taxon>Hexapoda</taxon>
        <taxon>Insecta</taxon>
        <taxon>Pterygota</taxon>
        <taxon>Neoptera</taxon>
        <taxon>Endopterygota</taxon>
        <taxon>Coleoptera</taxon>
        <taxon>Polyphaga</taxon>
        <taxon>Cucujiformia</taxon>
        <taxon>Coccinelloidea</taxon>
        <taxon>Coccinellidae</taxon>
        <taxon>Epilachninae</taxon>
        <taxon>Epilachnini</taxon>
        <taxon>Henosepilachna</taxon>
    </lineage>
</organism>
<evidence type="ECO:0000313" key="2">
    <source>
        <dbReference type="Proteomes" id="UP001431783"/>
    </source>
</evidence>
<proteinExistence type="predicted"/>